<keyword evidence="10" id="KW-1185">Reference proteome</keyword>
<evidence type="ECO:0000256" key="2">
    <source>
        <dbReference type="ARBA" id="ARBA00010792"/>
    </source>
</evidence>
<dbReference type="PANTHER" id="PTHR30353">
    <property type="entry name" value="INNER MEMBRANE PROTEIN DEDA-RELATED"/>
    <property type="match status" value="1"/>
</dbReference>
<dbReference type="AlphaFoldDB" id="A0AA51X5Y7"/>
<keyword evidence="3 7" id="KW-1003">Cell membrane</keyword>
<dbReference type="KEGG" id="plei:Q9312_15235"/>
<dbReference type="InterPro" id="IPR032816">
    <property type="entry name" value="VTT_dom"/>
</dbReference>
<evidence type="ECO:0000256" key="5">
    <source>
        <dbReference type="ARBA" id="ARBA00022989"/>
    </source>
</evidence>
<dbReference type="GO" id="GO:0005886">
    <property type="term" value="C:plasma membrane"/>
    <property type="evidence" value="ECO:0007669"/>
    <property type="project" value="UniProtKB-SubCell"/>
</dbReference>
<name>A0AA51X5Y7_9GAMM</name>
<dbReference type="EMBL" id="CP133548">
    <property type="protein sequence ID" value="WMS86573.1"/>
    <property type="molecule type" value="Genomic_DNA"/>
</dbReference>
<protein>
    <submittedName>
        <fullName evidence="9">DedA family protein</fullName>
    </submittedName>
</protein>
<keyword evidence="4 7" id="KW-0812">Transmembrane</keyword>
<accession>A0AA51X5Y7</accession>
<keyword evidence="5 7" id="KW-1133">Transmembrane helix</keyword>
<dbReference type="RefSeq" id="WP_309201718.1">
    <property type="nucleotide sequence ID" value="NZ_CP133548.1"/>
</dbReference>
<evidence type="ECO:0000256" key="7">
    <source>
        <dbReference type="RuleBase" id="RU367016"/>
    </source>
</evidence>
<evidence type="ECO:0000256" key="1">
    <source>
        <dbReference type="ARBA" id="ARBA00004651"/>
    </source>
</evidence>
<evidence type="ECO:0000259" key="8">
    <source>
        <dbReference type="Pfam" id="PF09335"/>
    </source>
</evidence>
<evidence type="ECO:0000313" key="9">
    <source>
        <dbReference type="EMBL" id="WMS86573.1"/>
    </source>
</evidence>
<feature type="domain" description="VTT" evidence="8">
    <location>
        <begin position="41"/>
        <end position="163"/>
    </location>
</feature>
<feature type="transmembrane region" description="Helical" evidence="7">
    <location>
        <begin position="215"/>
        <end position="234"/>
    </location>
</feature>
<dbReference type="InterPro" id="IPR032818">
    <property type="entry name" value="DedA-like"/>
</dbReference>
<evidence type="ECO:0000256" key="6">
    <source>
        <dbReference type="ARBA" id="ARBA00023136"/>
    </source>
</evidence>
<feature type="transmembrane region" description="Helical" evidence="7">
    <location>
        <begin position="176"/>
        <end position="194"/>
    </location>
</feature>
<reference evidence="9 10" key="1">
    <citation type="submission" date="2023-08" db="EMBL/GenBank/DDBJ databases">
        <title>Pleionea litopenaei sp. nov., isolated from stomach of juvenile Litopenaeus vannamei.</title>
        <authorList>
            <person name="Rho A.M."/>
            <person name="Hwang C.Y."/>
        </authorList>
    </citation>
    <scope>NUCLEOTIDE SEQUENCE [LARGE SCALE GENOMIC DNA]</scope>
    <source>
        <strain evidence="9 10">HL-JVS1</strain>
    </source>
</reference>
<comment type="similarity">
    <text evidence="2 7">Belongs to the DedA family.</text>
</comment>
<organism evidence="9 10">
    <name type="scientific">Pleionea litopenaei</name>
    <dbReference type="NCBI Taxonomy" id="3070815"/>
    <lineage>
        <taxon>Bacteria</taxon>
        <taxon>Pseudomonadati</taxon>
        <taxon>Pseudomonadota</taxon>
        <taxon>Gammaproteobacteria</taxon>
        <taxon>Oceanospirillales</taxon>
        <taxon>Pleioneaceae</taxon>
        <taxon>Pleionea</taxon>
    </lineage>
</organism>
<dbReference type="PANTHER" id="PTHR30353:SF15">
    <property type="entry name" value="INNER MEMBRANE PROTEIN YABI"/>
    <property type="match status" value="1"/>
</dbReference>
<proteinExistence type="inferred from homology"/>
<dbReference type="Proteomes" id="UP001239782">
    <property type="component" value="Chromosome"/>
</dbReference>
<comment type="subcellular location">
    <subcellularLocation>
        <location evidence="1 7">Cell membrane</location>
        <topology evidence="1 7">Multi-pass membrane protein</topology>
    </subcellularLocation>
</comment>
<keyword evidence="6 7" id="KW-0472">Membrane</keyword>
<evidence type="ECO:0000256" key="4">
    <source>
        <dbReference type="ARBA" id="ARBA00022692"/>
    </source>
</evidence>
<feature type="transmembrane region" description="Helical" evidence="7">
    <location>
        <begin position="21"/>
        <end position="46"/>
    </location>
</feature>
<feature type="transmembrane region" description="Helical" evidence="7">
    <location>
        <begin position="143"/>
        <end position="170"/>
    </location>
</feature>
<dbReference type="Pfam" id="PF09335">
    <property type="entry name" value="VTT_dom"/>
    <property type="match status" value="1"/>
</dbReference>
<evidence type="ECO:0000313" key="10">
    <source>
        <dbReference type="Proteomes" id="UP001239782"/>
    </source>
</evidence>
<feature type="transmembrane region" description="Helical" evidence="7">
    <location>
        <begin position="58"/>
        <end position="83"/>
    </location>
</feature>
<evidence type="ECO:0000256" key="3">
    <source>
        <dbReference type="ARBA" id="ARBA00022475"/>
    </source>
</evidence>
<sequence>MFESYSQSILRFIEQSPEWAFFIVLGITFLESLAFIGVLMPGWLLLVGVGALVGSQVLGFYPIVLAMLIGAVLGEGLSYYLGYHYREKIRQWRWIESHQKGLERADRFIAQYGAMSLVIGRFIGPVRAVLPVVAGVSGMRQGYFWFINISSGLLWAPLYLLPGVLVGAAINLPEGSQEVLAVAAIGEVMLLWLARRWWIQSNKIENNDQSRLLRFRVIMAIICGLLLLLIVLMSEVGQALINTLARVLSVVM</sequence>
<gene>
    <name evidence="9" type="ORF">Q9312_15235</name>
</gene>